<proteinExistence type="predicted"/>
<dbReference type="EMBL" id="JANPWB010000010">
    <property type="protein sequence ID" value="KAJ1141716.1"/>
    <property type="molecule type" value="Genomic_DNA"/>
</dbReference>
<protein>
    <submittedName>
        <fullName evidence="1">Uncharacterized protein</fullName>
    </submittedName>
</protein>
<keyword evidence="2" id="KW-1185">Reference proteome</keyword>
<gene>
    <name evidence="1" type="ORF">NDU88_008044</name>
</gene>
<dbReference type="AlphaFoldDB" id="A0AAV7QQR2"/>
<sequence length="238" mass="26568">MRSGYAPQDWRECRLAGGERAVKDRAARAVGWALYASEAPSGDNLCAAFLPEVELPCLGEEQVEALEAPLDLEEIKASIRELASGKTPGPDGLPVDFYKAFKLQLAPRLLRVYEGLGPYWREVIDNLSNNTARRIPFTWESNILGLFPRSKRHTAEVHFTDLGLIVARRLVTHRWKSPDPPPVQAWRRSLEVWVGAEKAALRMEEALGLGQIPLSISWEEMMIRLRGMGAVPDEGGLD</sequence>
<comment type="caution">
    <text evidence="1">The sequence shown here is derived from an EMBL/GenBank/DDBJ whole genome shotgun (WGS) entry which is preliminary data.</text>
</comment>
<evidence type="ECO:0000313" key="1">
    <source>
        <dbReference type="EMBL" id="KAJ1141716.1"/>
    </source>
</evidence>
<dbReference type="PANTHER" id="PTHR19446">
    <property type="entry name" value="REVERSE TRANSCRIPTASES"/>
    <property type="match status" value="1"/>
</dbReference>
<accession>A0AAV7QQR2</accession>
<evidence type="ECO:0000313" key="2">
    <source>
        <dbReference type="Proteomes" id="UP001066276"/>
    </source>
</evidence>
<name>A0AAV7QQR2_PLEWA</name>
<reference evidence="1" key="1">
    <citation type="journal article" date="2022" name="bioRxiv">
        <title>Sequencing and chromosome-scale assembly of the giantPleurodeles waltlgenome.</title>
        <authorList>
            <person name="Brown T."/>
            <person name="Elewa A."/>
            <person name="Iarovenko S."/>
            <person name="Subramanian E."/>
            <person name="Araus A.J."/>
            <person name="Petzold A."/>
            <person name="Susuki M."/>
            <person name="Suzuki K.-i.T."/>
            <person name="Hayashi T."/>
            <person name="Toyoda A."/>
            <person name="Oliveira C."/>
            <person name="Osipova E."/>
            <person name="Leigh N.D."/>
            <person name="Simon A."/>
            <person name="Yun M.H."/>
        </authorList>
    </citation>
    <scope>NUCLEOTIDE SEQUENCE</scope>
    <source>
        <strain evidence="1">20211129_DDA</strain>
        <tissue evidence="1">Liver</tissue>
    </source>
</reference>
<dbReference type="Proteomes" id="UP001066276">
    <property type="component" value="Chromosome 6"/>
</dbReference>
<organism evidence="1 2">
    <name type="scientific">Pleurodeles waltl</name>
    <name type="common">Iberian ribbed newt</name>
    <dbReference type="NCBI Taxonomy" id="8319"/>
    <lineage>
        <taxon>Eukaryota</taxon>
        <taxon>Metazoa</taxon>
        <taxon>Chordata</taxon>
        <taxon>Craniata</taxon>
        <taxon>Vertebrata</taxon>
        <taxon>Euteleostomi</taxon>
        <taxon>Amphibia</taxon>
        <taxon>Batrachia</taxon>
        <taxon>Caudata</taxon>
        <taxon>Salamandroidea</taxon>
        <taxon>Salamandridae</taxon>
        <taxon>Pleurodelinae</taxon>
        <taxon>Pleurodeles</taxon>
    </lineage>
</organism>